<protein>
    <submittedName>
        <fullName evidence="3">Uncharacterized protein</fullName>
    </submittedName>
</protein>
<feature type="transmembrane region" description="Helical" evidence="2">
    <location>
        <begin position="65"/>
        <end position="87"/>
    </location>
</feature>
<keyword evidence="2" id="KW-0472">Membrane</keyword>
<feature type="transmembrane region" description="Helical" evidence="2">
    <location>
        <begin position="34"/>
        <end position="59"/>
    </location>
</feature>
<organism evidence="3 4">
    <name type="scientific">Geodermatophilus arenarius</name>
    <dbReference type="NCBI Taxonomy" id="1137990"/>
    <lineage>
        <taxon>Bacteria</taxon>
        <taxon>Bacillati</taxon>
        <taxon>Actinomycetota</taxon>
        <taxon>Actinomycetes</taxon>
        <taxon>Geodermatophilales</taxon>
        <taxon>Geodermatophilaceae</taxon>
        <taxon>Geodermatophilus</taxon>
    </lineage>
</organism>
<keyword evidence="2" id="KW-0812">Transmembrane</keyword>
<name>A0ABV9LIH2_9ACTN</name>
<reference evidence="4" key="1">
    <citation type="journal article" date="2019" name="Int. J. Syst. Evol. Microbiol.">
        <title>The Global Catalogue of Microorganisms (GCM) 10K type strain sequencing project: providing services to taxonomists for standard genome sequencing and annotation.</title>
        <authorList>
            <consortium name="The Broad Institute Genomics Platform"/>
            <consortium name="The Broad Institute Genome Sequencing Center for Infectious Disease"/>
            <person name="Wu L."/>
            <person name="Ma J."/>
        </authorList>
    </citation>
    <scope>NUCLEOTIDE SEQUENCE [LARGE SCALE GENOMIC DNA]</scope>
    <source>
        <strain evidence="4">CCUG 62763</strain>
    </source>
</reference>
<dbReference type="RefSeq" id="WP_387988247.1">
    <property type="nucleotide sequence ID" value="NZ_JBHSGR010000008.1"/>
</dbReference>
<comment type="caution">
    <text evidence="3">The sequence shown here is derived from an EMBL/GenBank/DDBJ whole genome shotgun (WGS) entry which is preliminary data.</text>
</comment>
<accession>A0ABV9LIH2</accession>
<gene>
    <name evidence="3" type="ORF">ACFO3M_09015</name>
</gene>
<evidence type="ECO:0000313" key="3">
    <source>
        <dbReference type="EMBL" id="MFC4693526.1"/>
    </source>
</evidence>
<keyword evidence="2" id="KW-1133">Transmembrane helix</keyword>
<dbReference type="EMBL" id="JBHSGR010000008">
    <property type="protein sequence ID" value="MFC4693526.1"/>
    <property type="molecule type" value="Genomic_DNA"/>
</dbReference>
<evidence type="ECO:0000313" key="4">
    <source>
        <dbReference type="Proteomes" id="UP001596025"/>
    </source>
</evidence>
<feature type="compositionally biased region" description="Low complexity" evidence="1">
    <location>
        <begin position="98"/>
        <end position="118"/>
    </location>
</feature>
<evidence type="ECO:0000256" key="1">
    <source>
        <dbReference type="SAM" id="MobiDB-lite"/>
    </source>
</evidence>
<dbReference type="Proteomes" id="UP001596025">
    <property type="component" value="Unassembled WGS sequence"/>
</dbReference>
<sequence length="118" mass="11989">MEFFSTVAQLLPVLMAASVFLLPTLRARKEAWRFAIIISGVAGTVALAICVLMLSGWLLESDKAWATPMVTVCALATIVLGGVGTFAPALGSSSPNIGQPSGQPAGTPSGQSGQSGQA</sequence>
<feature type="transmembrane region" description="Helical" evidence="2">
    <location>
        <begin position="6"/>
        <end position="22"/>
    </location>
</feature>
<evidence type="ECO:0000256" key="2">
    <source>
        <dbReference type="SAM" id="Phobius"/>
    </source>
</evidence>
<keyword evidence="4" id="KW-1185">Reference proteome</keyword>
<feature type="region of interest" description="Disordered" evidence="1">
    <location>
        <begin position="93"/>
        <end position="118"/>
    </location>
</feature>
<proteinExistence type="predicted"/>